<name>A0A061SF58_9CHLO</name>
<protein>
    <submittedName>
        <fullName evidence="2">Uncharacterized protein</fullName>
    </submittedName>
</protein>
<dbReference type="AlphaFoldDB" id="A0A061SF58"/>
<feature type="compositionally biased region" description="Polar residues" evidence="1">
    <location>
        <begin position="184"/>
        <end position="194"/>
    </location>
</feature>
<feature type="region of interest" description="Disordered" evidence="1">
    <location>
        <begin position="1"/>
        <end position="48"/>
    </location>
</feature>
<evidence type="ECO:0000256" key="1">
    <source>
        <dbReference type="SAM" id="MobiDB-lite"/>
    </source>
</evidence>
<evidence type="ECO:0000313" key="2">
    <source>
        <dbReference type="EMBL" id="JAC81669.1"/>
    </source>
</evidence>
<organism evidence="2">
    <name type="scientific">Tetraselmis sp. GSL018</name>
    <dbReference type="NCBI Taxonomy" id="582737"/>
    <lineage>
        <taxon>Eukaryota</taxon>
        <taxon>Viridiplantae</taxon>
        <taxon>Chlorophyta</taxon>
        <taxon>core chlorophytes</taxon>
        <taxon>Chlorodendrophyceae</taxon>
        <taxon>Chlorodendrales</taxon>
        <taxon>Chlorodendraceae</taxon>
        <taxon>Tetraselmis</taxon>
    </lineage>
</organism>
<feature type="compositionally biased region" description="Basic and acidic residues" evidence="1">
    <location>
        <begin position="25"/>
        <end position="45"/>
    </location>
</feature>
<proteinExistence type="predicted"/>
<gene>
    <name evidence="2" type="ORF">TSPGSL018_7390</name>
</gene>
<reference evidence="2" key="1">
    <citation type="submission" date="2014-05" db="EMBL/GenBank/DDBJ databases">
        <title>The transcriptome of the halophilic microalga Tetraselmis sp. GSL018 isolated from the Great Salt Lake, Utah.</title>
        <authorList>
            <person name="Jinkerson R.E."/>
            <person name="D'Adamo S."/>
            <person name="Posewitz M.C."/>
        </authorList>
    </citation>
    <scope>NUCLEOTIDE SEQUENCE</scope>
    <source>
        <strain evidence="2">GSL018</strain>
    </source>
</reference>
<feature type="region of interest" description="Disordered" evidence="1">
    <location>
        <begin position="171"/>
        <end position="272"/>
    </location>
</feature>
<accession>A0A061SF58</accession>
<dbReference type="EMBL" id="GBEZ01003473">
    <property type="protein sequence ID" value="JAC81669.1"/>
    <property type="molecule type" value="Transcribed_RNA"/>
</dbReference>
<sequence length="272" mass="30270">MVSDISAAVESQLSRAKEAASTMELLREQAREARQRASSSEERSSKAMAEIQRLRRALQAKNERINHLESELASDAMAGFGDVAAQLGNVREELDVVRAEADHLAKANSELRAELEEARDRQQAAEAERCDAIQRLEHSEEERRELLEFQSMAADAIREKEVRALERRIRELESPREPAPQAPTLGQASTQASHTRARIEAAVEWQRTPPTRSPVHGTRGLRRVPAAPGAKPGVVVGRLPPWRARRHRAPARRATTRGGMTAQGSWLRAAVR</sequence>
<feature type="compositionally biased region" description="Basic residues" evidence="1">
    <location>
        <begin position="243"/>
        <end position="255"/>
    </location>
</feature>